<sequence>MDNNPIIRNAEPSPWRVQYPIENLLSDISWNVNSLISDKDIFLPDFKNVFSDYWKKTYWIIHTSQFKSETEMILSMFENYEKWKIDFAFLNEFQSNNNLSLEWKRIFSTLKNAAAEKIELDIDKELRKINNFDQLFVFISFIVPEKIWVNSIKCIFFKNVLENTGNQKEIINNEFLLNKFNELYSIIFHSEFKKWKEIVSLINEANILEIDNINNSWFLFPIIIDWVIVWNYIIELNEDNVNNIWQITSIFNLINYSIDAILYKIIVDKNNSVLIWEPEKIEDKEEKEKEILEKRLSFNESIRKVMRDLMKCKNFIELFNTINDVHNICWIKNFNCGFSFDRLNTDKYNIYSILKSSVLNYRFAFQDSTINFDNTFVYDVNIPINISEDKWNTLWNFSFSLDNNIVEDKDIIDLCNSINFSLRKLALIEFEKKKRTKMKHDLSHDALTWAHNRRFYQIMLENEINRHHRDWKEFSLLFLDLDDFKNVNDTFWHHAWDLVLIKMSKIIKWIIRESDIFSRYWWEEFVLILPETQSDWAKDLAGKICEALRNYDFWKEIPGFTRKVTTSIWISSCSPKNSDFSKKELITKLPQWADKALYRSKKSWKNRYTTLIEEDIKNKSKYKIGEQFELF</sequence>
<dbReference type="PANTHER" id="PTHR45138">
    <property type="entry name" value="REGULATORY COMPONENTS OF SENSORY TRANSDUCTION SYSTEM"/>
    <property type="match status" value="1"/>
</dbReference>
<dbReference type="GO" id="GO:0052621">
    <property type="term" value="F:diguanylate cyclase activity"/>
    <property type="evidence" value="ECO:0007669"/>
    <property type="project" value="TreeGrafter"/>
</dbReference>
<dbReference type="InterPro" id="IPR029787">
    <property type="entry name" value="Nucleotide_cyclase"/>
</dbReference>
<dbReference type="EMBL" id="AMFJ01000654">
    <property type="protein sequence ID" value="EKE26813.1"/>
    <property type="molecule type" value="Genomic_DNA"/>
</dbReference>
<proteinExistence type="predicted"/>
<gene>
    <name evidence="2" type="ORF">ACD_4C00138G0002</name>
</gene>
<dbReference type="SMART" id="SM00267">
    <property type="entry name" value="GGDEF"/>
    <property type="match status" value="1"/>
</dbReference>
<dbReference type="InterPro" id="IPR000160">
    <property type="entry name" value="GGDEF_dom"/>
</dbReference>
<dbReference type="CDD" id="cd01949">
    <property type="entry name" value="GGDEF"/>
    <property type="match status" value="1"/>
</dbReference>
<dbReference type="Pfam" id="PF00990">
    <property type="entry name" value="GGDEF"/>
    <property type="match status" value="1"/>
</dbReference>
<organism evidence="2">
    <name type="scientific">uncultured bacterium</name>
    <name type="common">gcode 4</name>
    <dbReference type="NCBI Taxonomy" id="1234023"/>
    <lineage>
        <taxon>Bacteria</taxon>
        <taxon>environmental samples</taxon>
    </lineage>
</organism>
<dbReference type="PROSITE" id="PS50887">
    <property type="entry name" value="GGDEF"/>
    <property type="match status" value="1"/>
</dbReference>
<dbReference type="InterPro" id="IPR050469">
    <property type="entry name" value="Diguanylate_Cyclase"/>
</dbReference>
<feature type="domain" description="GGDEF" evidence="1">
    <location>
        <begin position="472"/>
        <end position="613"/>
    </location>
</feature>
<evidence type="ECO:0000259" key="1">
    <source>
        <dbReference type="PROSITE" id="PS50887"/>
    </source>
</evidence>
<evidence type="ECO:0000313" key="2">
    <source>
        <dbReference type="EMBL" id="EKE26813.1"/>
    </source>
</evidence>
<comment type="caution">
    <text evidence="2">The sequence shown here is derived from an EMBL/GenBank/DDBJ whole genome shotgun (WGS) entry which is preliminary data.</text>
</comment>
<dbReference type="PANTHER" id="PTHR45138:SF9">
    <property type="entry name" value="DIGUANYLATE CYCLASE DGCM-RELATED"/>
    <property type="match status" value="1"/>
</dbReference>
<dbReference type="SUPFAM" id="SSF55073">
    <property type="entry name" value="Nucleotide cyclase"/>
    <property type="match status" value="1"/>
</dbReference>
<protein>
    <submittedName>
        <fullName evidence="2">Diguanylate cyclase</fullName>
    </submittedName>
</protein>
<accession>K2FV29</accession>
<dbReference type="InterPro" id="IPR043128">
    <property type="entry name" value="Rev_trsase/Diguanyl_cyclase"/>
</dbReference>
<reference evidence="2" key="1">
    <citation type="journal article" date="2012" name="Science">
        <title>Fermentation, hydrogen, and sulfur metabolism in multiple uncultivated bacterial phyla.</title>
        <authorList>
            <person name="Wrighton K.C."/>
            <person name="Thomas B.C."/>
            <person name="Sharon I."/>
            <person name="Miller C.S."/>
            <person name="Castelle C.J."/>
            <person name="VerBerkmoes N.C."/>
            <person name="Wilkins M.J."/>
            <person name="Hettich R.L."/>
            <person name="Lipton M.S."/>
            <person name="Williams K.H."/>
            <person name="Long P.E."/>
            <person name="Banfield J.F."/>
        </authorList>
    </citation>
    <scope>NUCLEOTIDE SEQUENCE [LARGE SCALE GENOMIC DNA]</scope>
</reference>
<name>K2FV29_9BACT</name>
<dbReference type="NCBIfam" id="TIGR00254">
    <property type="entry name" value="GGDEF"/>
    <property type="match status" value="1"/>
</dbReference>
<dbReference type="AlphaFoldDB" id="K2FV29"/>
<dbReference type="Gene3D" id="3.30.70.270">
    <property type="match status" value="1"/>
</dbReference>